<dbReference type="GO" id="GO:0003676">
    <property type="term" value="F:nucleic acid binding"/>
    <property type="evidence" value="ECO:0007669"/>
    <property type="project" value="InterPro"/>
</dbReference>
<dbReference type="FunFam" id="1.10.340.70:FF:000004">
    <property type="entry name" value="Retrovirus-related Pol polyprotein from transposon 297-like Protein"/>
    <property type="match status" value="1"/>
</dbReference>
<evidence type="ECO:0000313" key="3">
    <source>
        <dbReference type="EMBL" id="KAJ8364452.1"/>
    </source>
</evidence>
<dbReference type="Gene3D" id="1.10.340.70">
    <property type="match status" value="1"/>
</dbReference>
<dbReference type="InterPro" id="IPR012337">
    <property type="entry name" value="RNaseH-like_sf"/>
</dbReference>
<reference evidence="3" key="1">
    <citation type="journal article" date="2023" name="Science">
        <title>Genome structures resolve the early diversification of teleost fishes.</title>
        <authorList>
            <person name="Parey E."/>
            <person name="Louis A."/>
            <person name="Montfort J."/>
            <person name="Bouchez O."/>
            <person name="Roques C."/>
            <person name="Iampietro C."/>
            <person name="Lluch J."/>
            <person name="Castinel A."/>
            <person name="Donnadieu C."/>
            <person name="Desvignes T."/>
            <person name="Floi Bucao C."/>
            <person name="Jouanno E."/>
            <person name="Wen M."/>
            <person name="Mejri S."/>
            <person name="Dirks R."/>
            <person name="Jansen H."/>
            <person name="Henkel C."/>
            <person name="Chen W.J."/>
            <person name="Zahm M."/>
            <person name="Cabau C."/>
            <person name="Klopp C."/>
            <person name="Thompson A.W."/>
            <person name="Robinson-Rechavi M."/>
            <person name="Braasch I."/>
            <person name="Lecointre G."/>
            <person name="Bobe J."/>
            <person name="Postlethwait J.H."/>
            <person name="Berthelot C."/>
            <person name="Roest Crollius H."/>
            <person name="Guiguen Y."/>
        </authorList>
    </citation>
    <scope>NUCLEOTIDE SEQUENCE</scope>
    <source>
        <strain evidence="3">WJC10195</strain>
    </source>
</reference>
<accession>A0A9Q1FRQ6</accession>
<gene>
    <name evidence="3" type="ORF">SKAU_G00132830</name>
</gene>
<evidence type="ECO:0000259" key="2">
    <source>
        <dbReference type="PROSITE" id="PS50994"/>
    </source>
</evidence>
<dbReference type="InterPro" id="IPR050951">
    <property type="entry name" value="Retrovirus_Pol_polyprotein"/>
</dbReference>
<dbReference type="InterPro" id="IPR036397">
    <property type="entry name" value="RNaseH_sf"/>
</dbReference>
<dbReference type="PANTHER" id="PTHR37984">
    <property type="entry name" value="PROTEIN CBG26694"/>
    <property type="match status" value="1"/>
</dbReference>
<dbReference type="InterPro" id="IPR041588">
    <property type="entry name" value="Integrase_H2C2"/>
</dbReference>
<evidence type="ECO:0000313" key="4">
    <source>
        <dbReference type="Proteomes" id="UP001152622"/>
    </source>
</evidence>
<dbReference type="SUPFAM" id="SSF53098">
    <property type="entry name" value="Ribonuclease H-like"/>
    <property type="match status" value="1"/>
</dbReference>
<evidence type="ECO:0000256" key="1">
    <source>
        <dbReference type="ARBA" id="ARBA00039658"/>
    </source>
</evidence>
<sequence>MRIARWSARLLSFHYSIEYKPGRENVTADCLSRLPLPVTDPHEEPDIEMIAMVSADFAAVTAEQYQSAYSSCPVLKQVETFIAKGWPRTSKGLDPAIVPYFRIRNELVVQDGYIIRGTHHVTVPTALQPRLIQLAHDTHQGIVRTKQRLRDMYWWPRMTTQVETAIKSCVTCSQHDKTAITHVSPLQPVALLNAPWEKLAIDIVGPFHTAPLDCRYAVTLIDYFSRWPEVAFTSEVTSATVIKFLSTVFSHEGNPLELVTDNGPQFISTEFETFLADRDIKHCRSSVYYPQANGEIERFNRVLKDCLQTADIEGQPWKSFATDFLHTYRATPHARLLQSKPRT</sequence>
<dbReference type="Proteomes" id="UP001152622">
    <property type="component" value="Chromosome 4"/>
</dbReference>
<dbReference type="Pfam" id="PF00665">
    <property type="entry name" value="rve"/>
    <property type="match status" value="1"/>
</dbReference>
<dbReference type="GO" id="GO:0015074">
    <property type="term" value="P:DNA integration"/>
    <property type="evidence" value="ECO:0007669"/>
    <property type="project" value="InterPro"/>
</dbReference>
<dbReference type="PANTHER" id="PTHR37984:SF15">
    <property type="entry name" value="INTEGRASE CATALYTIC DOMAIN-CONTAINING PROTEIN"/>
    <property type="match status" value="1"/>
</dbReference>
<dbReference type="FunFam" id="3.30.420.10:FF:000063">
    <property type="entry name" value="Retrovirus-related Pol polyprotein from transposon 297-like Protein"/>
    <property type="match status" value="1"/>
</dbReference>
<keyword evidence="4" id="KW-1185">Reference proteome</keyword>
<dbReference type="OrthoDB" id="775972at2759"/>
<dbReference type="EMBL" id="JAINUF010000004">
    <property type="protein sequence ID" value="KAJ8364452.1"/>
    <property type="molecule type" value="Genomic_DNA"/>
</dbReference>
<name>A0A9Q1FRQ6_SYNKA</name>
<dbReference type="Gene3D" id="3.30.420.10">
    <property type="entry name" value="Ribonuclease H-like superfamily/Ribonuclease H"/>
    <property type="match status" value="1"/>
</dbReference>
<protein>
    <recommendedName>
        <fullName evidence="1">Gypsy retrotransposon integrase-like protein 1</fullName>
    </recommendedName>
</protein>
<dbReference type="PROSITE" id="PS50994">
    <property type="entry name" value="INTEGRASE"/>
    <property type="match status" value="1"/>
</dbReference>
<comment type="caution">
    <text evidence="3">The sequence shown here is derived from an EMBL/GenBank/DDBJ whole genome shotgun (WGS) entry which is preliminary data.</text>
</comment>
<feature type="domain" description="Integrase catalytic" evidence="2">
    <location>
        <begin position="191"/>
        <end position="343"/>
    </location>
</feature>
<organism evidence="3 4">
    <name type="scientific">Synaphobranchus kaupii</name>
    <name type="common">Kaup's arrowtooth eel</name>
    <dbReference type="NCBI Taxonomy" id="118154"/>
    <lineage>
        <taxon>Eukaryota</taxon>
        <taxon>Metazoa</taxon>
        <taxon>Chordata</taxon>
        <taxon>Craniata</taxon>
        <taxon>Vertebrata</taxon>
        <taxon>Euteleostomi</taxon>
        <taxon>Actinopterygii</taxon>
        <taxon>Neopterygii</taxon>
        <taxon>Teleostei</taxon>
        <taxon>Anguilliformes</taxon>
        <taxon>Synaphobranchidae</taxon>
        <taxon>Synaphobranchus</taxon>
    </lineage>
</organism>
<proteinExistence type="predicted"/>
<dbReference type="AlphaFoldDB" id="A0A9Q1FRQ6"/>
<dbReference type="Pfam" id="PF17921">
    <property type="entry name" value="Integrase_H2C2"/>
    <property type="match status" value="1"/>
</dbReference>
<dbReference type="InterPro" id="IPR001584">
    <property type="entry name" value="Integrase_cat-core"/>
</dbReference>